<organism evidence="2 3">
    <name type="scientific">Maritimibacter harenae</name>
    <dbReference type="NCBI Taxonomy" id="2606218"/>
    <lineage>
        <taxon>Bacteria</taxon>
        <taxon>Pseudomonadati</taxon>
        <taxon>Pseudomonadota</taxon>
        <taxon>Alphaproteobacteria</taxon>
        <taxon>Rhodobacterales</taxon>
        <taxon>Roseobacteraceae</taxon>
        <taxon>Maritimibacter</taxon>
    </lineage>
</organism>
<comment type="similarity">
    <text evidence="1">Belongs to the phD/YefM antitoxin family.</text>
</comment>
<sequence length="120" mass="14306">MALFYDRNAESPYPIRERLFIPLTRVRPELTQLIREVEVNGRKVIIRRHRKPVAALVAHDLFELFWTWDEDWVWGPVDPKTDKRLGLNWQKKPEYAHLLPPAEPLSVSTAKPGWRRWLGR</sequence>
<name>A0A845M532_9RHOB</name>
<dbReference type="EMBL" id="WTUX01000019">
    <property type="protein sequence ID" value="MZR14656.1"/>
    <property type="molecule type" value="Genomic_DNA"/>
</dbReference>
<proteinExistence type="inferred from homology"/>
<comment type="caution">
    <text evidence="2">The sequence shown here is derived from an EMBL/GenBank/DDBJ whole genome shotgun (WGS) entry which is preliminary data.</text>
</comment>
<evidence type="ECO:0008006" key="4">
    <source>
        <dbReference type="Google" id="ProtNLM"/>
    </source>
</evidence>
<dbReference type="Proteomes" id="UP000467322">
    <property type="component" value="Unassembled WGS sequence"/>
</dbReference>
<evidence type="ECO:0000313" key="3">
    <source>
        <dbReference type="Proteomes" id="UP000467322"/>
    </source>
</evidence>
<dbReference type="Gene3D" id="3.40.1620.10">
    <property type="entry name" value="YefM-like domain"/>
    <property type="match status" value="1"/>
</dbReference>
<protein>
    <recommendedName>
        <fullName evidence="4">Antitoxin</fullName>
    </recommendedName>
</protein>
<evidence type="ECO:0000256" key="1">
    <source>
        <dbReference type="ARBA" id="ARBA00009981"/>
    </source>
</evidence>
<dbReference type="InterPro" id="IPR036165">
    <property type="entry name" value="YefM-like_sf"/>
</dbReference>
<evidence type="ECO:0000313" key="2">
    <source>
        <dbReference type="EMBL" id="MZR14656.1"/>
    </source>
</evidence>
<dbReference type="AlphaFoldDB" id="A0A845M532"/>
<accession>A0A845M532</accession>
<gene>
    <name evidence="2" type="ORF">GQE99_16675</name>
</gene>
<dbReference type="SUPFAM" id="SSF143120">
    <property type="entry name" value="YefM-like"/>
    <property type="match status" value="1"/>
</dbReference>
<keyword evidence="3" id="KW-1185">Reference proteome</keyword>
<dbReference type="RefSeq" id="WP_161352760.1">
    <property type="nucleotide sequence ID" value="NZ_WTUX01000019.1"/>
</dbReference>
<reference evidence="2 3" key="1">
    <citation type="submission" date="2019-12" db="EMBL/GenBank/DDBJ databases">
        <title>Maritimibacter sp. nov. sp. isolated from sea sand.</title>
        <authorList>
            <person name="Kim J."/>
            <person name="Jeong S.E."/>
            <person name="Jung H.S."/>
            <person name="Jeon C.O."/>
        </authorList>
    </citation>
    <scope>NUCLEOTIDE SEQUENCE [LARGE SCALE GENOMIC DNA]</scope>
    <source>
        <strain evidence="2 3">DP07</strain>
    </source>
</reference>